<dbReference type="PANTHER" id="PTHR23077">
    <property type="entry name" value="AAA-FAMILY ATPASE"/>
    <property type="match status" value="1"/>
</dbReference>
<dbReference type="Gene3D" id="2.40.40.20">
    <property type="match status" value="1"/>
</dbReference>
<dbReference type="PROSITE" id="PS00674">
    <property type="entry name" value="AAA"/>
    <property type="match status" value="1"/>
</dbReference>
<keyword evidence="4" id="KW-0067">ATP-binding</keyword>
<dbReference type="InterPro" id="IPR004201">
    <property type="entry name" value="Cdc48_dom2"/>
</dbReference>
<dbReference type="InterPro" id="IPR027417">
    <property type="entry name" value="P-loop_NTPase"/>
</dbReference>
<evidence type="ECO:0000259" key="7">
    <source>
        <dbReference type="SMART" id="SM01073"/>
    </source>
</evidence>
<sequence length="732" mass="81065">MEEGKPLRVAESYHRDVGAGIVRMGQRTLSELSLRSGDFVEIVGKMKTFAVVGANYPDDKAEGIIRMDGSLRANAGVGIDDKVMVRKIEARRAERVTFAPTKKIHFAGGEGYLSRTLAGRPLSKGQRVRVDVLDNVLVFVVISIVPKGPAVIDRNTEIRIRDKPIESELFVGGVSYEDIGGLSREIGLVREMVELPLRHPELFERLGIEPPKGVLLYGPPGTGKTLIAKAVANETVASFFSISGPEIMGKFYGESEERLRDIFEEAQQNAPSVVFIDELDALAPKREEVTGEVERRVVAQLLALMDGLAPRGQVVVIGATNRPNALDPALRRGGRFDREIEIGIPDARGRLEILHVHTRGMPLSRDVTDEFLKEIASLAHGYVGADIATMCKEAAMHALRRMLPEIDLESEEIPAEILERLEVRKEDLLAAMRAIEPSAMREVFMEVPHVSWEDVGGLREVKQELIEAVEWPFKYREAFDELNLEPPRGVLLFGPPGTGKTLLARAVASESQANFISIKGPELLSKWVGESEKAVREVFRRARQSAPVIVFFDEIDSIAPHRGISSDSHVSERVVSQLLTEIDGIEEMKDVVVMAATNRPELVEPSLLRQGRIERLVYVPPPTLADRKEIFSIHLRHRPTEGVDIERLAMATEGYTGADIAAVCREATMTALRQVLSTSPEPSELKRLVGSVRITMEHMCKALEKIAPSLTGKQLAHFEQMARQFARKGISE</sequence>
<dbReference type="FunFam" id="3.40.50.300:FF:000018">
    <property type="entry name" value="Cell division control 48"/>
    <property type="match status" value="1"/>
</dbReference>
<dbReference type="InterPro" id="IPR003959">
    <property type="entry name" value="ATPase_AAA_core"/>
</dbReference>
<dbReference type="SMART" id="SM01072">
    <property type="entry name" value="CDC48_2"/>
    <property type="match status" value="1"/>
</dbReference>
<dbReference type="GO" id="GO:0005524">
    <property type="term" value="F:ATP binding"/>
    <property type="evidence" value="ECO:0007669"/>
    <property type="project" value="UniProtKB-KW"/>
</dbReference>
<feature type="domain" description="CDC48" evidence="6">
    <location>
        <begin position="105"/>
        <end position="167"/>
    </location>
</feature>
<feature type="domain" description="AAA+ ATPase" evidence="5">
    <location>
        <begin position="210"/>
        <end position="346"/>
    </location>
</feature>
<dbReference type="InterPro" id="IPR003593">
    <property type="entry name" value="AAA+_ATPase"/>
</dbReference>
<dbReference type="Pfam" id="PF00004">
    <property type="entry name" value="AAA"/>
    <property type="match status" value="2"/>
</dbReference>
<dbReference type="Pfam" id="PF02359">
    <property type="entry name" value="CDC48_N"/>
    <property type="match status" value="1"/>
</dbReference>
<evidence type="ECO:0000256" key="1">
    <source>
        <dbReference type="ARBA" id="ARBA00009833"/>
    </source>
</evidence>
<dbReference type="SUPFAM" id="SSF54585">
    <property type="entry name" value="Cdc48 domain 2-like"/>
    <property type="match status" value="1"/>
</dbReference>
<evidence type="ECO:0000256" key="4">
    <source>
        <dbReference type="ARBA" id="ARBA00022840"/>
    </source>
</evidence>
<evidence type="ECO:0000313" key="8">
    <source>
        <dbReference type="EMBL" id="HIH70256.1"/>
    </source>
</evidence>
<comment type="caution">
    <text evidence="8">The sequence shown here is derived from an EMBL/GenBank/DDBJ whole genome shotgun (WGS) entry which is preliminary data.</text>
</comment>
<dbReference type="FunFam" id="2.40.40.20:FF:000007">
    <property type="entry name" value="AAA family ATPase"/>
    <property type="match status" value="1"/>
</dbReference>
<dbReference type="SMART" id="SM00382">
    <property type="entry name" value="AAA"/>
    <property type="match status" value="2"/>
</dbReference>
<dbReference type="InterPro" id="IPR029067">
    <property type="entry name" value="CDC48_domain_2-like_sf"/>
</dbReference>
<dbReference type="Proteomes" id="UP000600363">
    <property type="component" value="Unassembled WGS sequence"/>
</dbReference>
<dbReference type="FunFam" id="3.40.50.300:FF:000012">
    <property type="entry name" value="Transitional endoplasmic reticulum ATPase"/>
    <property type="match status" value="1"/>
</dbReference>
<dbReference type="InterPro" id="IPR009010">
    <property type="entry name" value="Asp_de-COase-like_dom_sf"/>
</dbReference>
<dbReference type="SUPFAM" id="SSF50692">
    <property type="entry name" value="ADC-like"/>
    <property type="match status" value="1"/>
</dbReference>
<dbReference type="NCBIfam" id="TIGR01243">
    <property type="entry name" value="CDC48"/>
    <property type="match status" value="1"/>
</dbReference>
<dbReference type="InterPro" id="IPR003338">
    <property type="entry name" value="CDC4_N-term_subdom"/>
</dbReference>
<protein>
    <submittedName>
        <fullName evidence="8">CDC48 family AAA ATPase</fullName>
    </submittedName>
</protein>
<dbReference type="InterPro" id="IPR005938">
    <property type="entry name" value="AAA_ATPase_CDC48"/>
</dbReference>
<dbReference type="AlphaFoldDB" id="A0A832RXK0"/>
<dbReference type="SMART" id="SM01073">
    <property type="entry name" value="CDC48_N"/>
    <property type="match status" value="1"/>
</dbReference>
<reference evidence="8" key="1">
    <citation type="journal article" date="2020" name="bioRxiv">
        <title>A rank-normalized archaeal taxonomy based on genome phylogeny resolves widespread incomplete and uneven classifications.</title>
        <authorList>
            <person name="Rinke C."/>
            <person name="Chuvochina M."/>
            <person name="Mussig A.J."/>
            <person name="Chaumeil P.-A."/>
            <person name="Waite D.W."/>
            <person name="Whitman W.B."/>
            <person name="Parks D.H."/>
            <person name="Hugenholtz P."/>
        </authorList>
    </citation>
    <scope>NUCLEOTIDE SEQUENCE</scope>
    <source>
        <strain evidence="8">UBA12518</strain>
    </source>
</reference>
<evidence type="ECO:0000313" key="9">
    <source>
        <dbReference type="Proteomes" id="UP000600363"/>
    </source>
</evidence>
<dbReference type="GO" id="GO:0005737">
    <property type="term" value="C:cytoplasm"/>
    <property type="evidence" value="ECO:0007669"/>
    <property type="project" value="UniProtKB-ARBA"/>
</dbReference>
<evidence type="ECO:0000259" key="6">
    <source>
        <dbReference type="SMART" id="SM01072"/>
    </source>
</evidence>
<dbReference type="Gene3D" id="3.40.50.300">
    <property type="entry name" value="P-loop containing nucleotide triphosphate hydrolases"/>
    <property type="match status" value="2"/>
</dbReference>
<name>A0A832RXK0_9EURY</name>
<accession>A0A832RXK0</accession>
<feature type="domain" description="AAA+ ATPase" evidence="5">
    <location>
        <begin position="486"/>
        <end position="623"/>
    </location>
</feature>
<dbReference type="Gene3D" id="3.10.330.10">
    <property type="match status" value="1"/>
</dbReference>
<organism evidence="8 9">
    <name type="scientific">Methermicoccus shengliensis</name>
    <dbReference type="NCBI Taxonomy" id="660064"/>
    <lineage>
        <taxon>Archaea</taxon>
        <taxon>Methanobacteriati</taxon>
        <taxon>Methanobacteriota</taxon>
        <taxon>Stenosarchaea group</taxon>
        <taxon>Methanomicrobia</taxon>
        <taxon>Methanosarcinales</taxon>
        <taxon>Methermicoccaceae</taxon>
        <taxon>Methermicoccus</taxon>
    </lineage>
</organism>
<dbReference type="PANTHER" id="PTHR23077:SF171">
    <property type="entry name" value="NUCLEAR VALOSIN-CONTAINING PROTEIN-LIKE"/>
    <property type="match status" value="1"/>
</dbReference>
<gene>
    <name evidence="8" type="ORF">HA299_06580</name>
</gene>
<dbReference type="RefSeq" id="WP_042684638.1">
    <property type="nucleotide sequence ID" value="NZ_DUIH01000021.1"/>
</dbReference>
<comment type="similarity">
    <text evidence="1">Belongs to the AAA ATPase family. CDC48 subfamily.</text>
</comment>
<dbReference type="Pfam" id="PF17862">
    <property type="entry name" value="AAA_lid_3"/>
    <property type="match status" value="2"/>
</dbReference>
<evidence type="ECO:0000256" key="2">
    <source>
        <dbReference type="ARBA" id="ARBA00022737"/>
    </source>
</evidence>
<dbReference type="EMBL" id="DUIH01000021">
    <property type="protein sequence ID" value="HIH70256.1"/>
    <property type="molecule type" value="Genomic_DNA"/>
</dbReference>
<dbReference type="InterPro" id="IPR003960">
    <property type="entry name" value="ATPase_AAA_CS"/>
</dbReference>
<feature type="domain" description="CDC48 N-terminal subdomain" evidence="7">
    <location>
        <begin position="6"/>
        <end position="90"/>
    </location>
</feature>
<keyword evidence="3" id="KW-0547">Nucleotide-binding</keyword>
<evidence type="ECO:0000259" key="5">
    <source>
        <dbReference type="SMART" id="SM00382"/>
    </source>
</evidence>
<dbReference type="FunFam" id="1.10.8.60:FF:000057">
    <property type="entry name" value="AAA family ATPase, CDC48 subfamily"/>
    <property type="match status" value="1"/>
</dbReference>
<dbReference type="Gene3D" id="1.10.8.60">
    <property type="match status" value="2"/>
</dbReference>
<dbReference type="GO" id="GO:0016887">
    <property type="term" value="F:ATP hydrolysis activity"/>
    <property type="evidence" value="ECO:0007669"/>
    <property type="project" value="InterPro"/>
</dbReference>
<dbReference type="Pfam" id="PF02933">
    <property type="entry name" value="CDC48_2"/>
    <property type="match status" value="1"/>
</dbReference>
<dbReference type="InterPro" id="IPR041569">
    <property type="entry name" value="AAA_lid_3"/>
</dbReference>
<evidence type="ECO:0000256" key="3">
    <source>
        <dbReference type="ARBA" id="ARBA00022741"/>
    </source>
</evidence>
<dbReference type="InterPro" id="IPR050168">
    <property type="entry name" value="AAA_ATPase_domain"/>
</dbReference>
<proteinExistence type="inferred from homology"/>
<keyword evidence="2" id="KW-0677">Repeat</keyword>
<dbReference type="SUPFAM" id="SSF52540">
    <property type="entry name" value="P-loop containing nucleoside triphosphate hydrolases"/>
    <property type="match status" value="2"/>
</dbReference>